<organism evidence="2 3">
    <name type="scientific">Zeaxanthinibacter enoshimensis</name>
    <dbReference type="NCBI Taxonomy" id="392009"/>
    <lineage>
        <taxon>Bacteria</taxon>
        <taxon>Pseudomonadati</taxon>
        <taxon>Bacteroidota</taxon>
        <taxon>Flavobacteriia</taxon>
        <taxon>Flavobacteriales</taxon>
        <taxon>Flavobacteriaceae</taxon>
        <taxon>Zeaxanthinibacter</taxon>
    </lineage>
</organism>
<gene>
    <name evidence="2" type="ORF">CLV82_2545</name>
</gene>
<keyword evidence="3" id="KW-1185">Reference proteome</keyword>
<proteinExistence type="predicted"/>
<keyword evidence="1" id="KW-0472">Membrane</keyword>
<accession>A0A4V3D3C9</accession>
<reference evidence="2 3" key="1">
    <citation type="submission" date="2019-03" db="EMBL/GenBank/DDBJ databases">
        <title>Genomic Encyclopedia of Archaeal and Bacterial Type Strains, Phase II (KMG-II): from individual species to whole genera.</title>
        <authorList>
            <person name="Goeker M."/>
        </authorList>
    </citation>
    <scope>NUCLEOTIDE SEQUENCE [LARGE SCALE GENOMIC DNA]</scope>
    <source>
        <strain evidence="2 3">DSM 18435</strain>
    </source>
</reference>
<comment type="caution">
    <text evidence="2">The sequence shown here is derived from an EMBL/GenBank/DDBJ whole genome shotgun (WGS) entry which is preliminary data.</text>
</comment>
<dbReference type="Proteomes" id="UP000295468">
    <property type="component" value="Unassembled WGS sequence"/>
</dbReference>
<sequence length="271" mass="30192">MILKKLTFRPDRKVHPLIGLLLFSISVLLMIITGPFGFVYGVFRSLFKEGIKGLGEYLLQIAISIDQLGNVLMQHLLNTLWIKRGGYPFGNRDETISSALGRNKEVKQLTALGRAIDRLLDLIDPNHSLNSIDYYIEPSPGTVDRLVWVNIREGKLLALQFKEHEAMELPGGRRIPGRSDAANLQNLLEIELGLQPVMSTLTYLHTFEDQGSATRSGGILRQTCYSAEFKGTIRPHPSVRSVAWLGREELGKLVPSSGIIADYLVSRGLLT</sequence>
<dbReference type="OrthoDB" id="3532303at2"/>
<evidence type="ECO:0000313" key="3">
    <source>
        <dbReference type="Proteomes" id="UP000295468"/>
    </source>
</evidence>
<evidence type="ECO:0000256" key="1">
    <source>
        <dbReference type="SAM" id="Phobius"/>
    </source>
</evidence>
<protein>
    <recommendedName>
        <fullName evidence="4">Nudix hydrolase domain-containing protein</fullName>
    </recommendedName>
</protein>
<keyword evidence="1" id="KW-0812">Transmembrane</keyword>
<evidence type="ECO:0008006" key="4">
    <source>
        <dbReference type="Google" id="ProtNLM"/>
    </source>
</evidence>
<keyword evidence="1" id="KW-1133">Transmembrane helix</keyword>
<feature type="transmembrane region" description="Helical" evidence="1">
    <location>
        <begin position="20"/>
        <end position="43"/>
    </location>
</feature>
<dbReference type="InterPro" id="IPR015797">
    <property type="entry name" value="NUDIX_hydrolase-like_dom_sf"/>
</dbReference>
<dbReference type="EMBL" id="SNYI01000003">
    <property type="protein sequence ID" value="TDQ29094.1"/>
    <property type="molecule type" value="Genomic_DNA"/>
</dbReference>
<dbReference type="RefSeq" id="WP_133644685.1">
    <property type="nucleotide sequence ID" value="NZ_SNYI01000003.1"/>
</dbReference>
<dbReference type="SUPFAM" id="SSF55811">
    <property type="entry name" value="Nudix"/>
    <property type="match status" value="1"/>
</dbReference>
<dbReference type="AlphaFoldDB" id="A0A4V3D3C9"/>
<name>A0A4V3D3C9_9FLAO</name>
<evidence type="ECO:0000313" key="2">
    <source>
        <dbReference type="EMBL" id="TDQ29094.1"/>
    </source>
</evidence>